<evidence type="ECO:0000259" key="12">
    <source>
        <dbReference type="Pfam" id="PF02782"/>
    </source>
</evidence>
<feature type="binding site" evidence="9">
    <location>
        <position position="411"/>
    </location>
    <ligand>
        <name>ATP</name>
        <dbReference type="ChEBI" id="CHEBI:30616"/>
    </ligand>
</feature>
<evidence type="ECO:0000256" key="1">
    <source>
        <dbReference type="ARBA" id="ARBA00005190"/>
    </source>
</evidence>
<dbReference type="Gene3D" id="3.30.420.40">
    <property type="match status" value="2"/>
</dbReference>
<feature type="binding site" evidence="9">
    <location>
        <position position="12"/>
    </location>
    <ligand>
        <name>ADP</name>
        <dbReference type="ChEBI" id="CHEBI:456216"/>
    </ligand>
</feature>
<dbReference type="InterPro" id="IPR043129">
    <property type="entry name" value="ATPase_NBD"/>
</dbReference>
<dbReference type="PROSITE" id="PS00933">
    <property type="entry name" value="FGGY_KINASES_1"/>
    <property type="match status" value="1"/>
</dbReference>
<dbReference type="GO" id="GO:0005829">
    <property type="term" value="C:cytosol"/>
    <property type="evidence" value="ECO:0007669"/>
    <property type="project" value="UniProtKB-ARBA"/>
</dbReference>
<feature type="binding site" evidence="9">
    <location>
        <position position="244"/>
    </location>
    <ligand>
        <name>glycerol</name>
        <dbReference type="ChEBI" id="CHEBI:17754"/>
    </ligand>
</feature>
<reference evidence="13 14" key="1">
    <citation type="submission" date="2019-09" db="EMBL/GenBank/DDBJ databases">
        <title>Isolation and complete genome sequencing of Methylocystis species.</title>
        <authorList>
            <person name="Rumah B.L."/>
            <person name="Stead C.E."/>
            <person name="Stevens B.C."/>
            <person name="Minton N.P."/>
            <person name="Grosse-Honebrink A."/>
            <person name="Zhang Y."/>
        </authorList>
    </citation>
    <scope>NUCLEOTIDE SEQUENCE [LARGE SCALE GENOMIC DNA]</scope>
    <source>
        <strain evidence="13 14">BRCS2</strain>
    </source>
</reference>
<feature type="binding site" evidence="9">
    <location>
        <position position="310"/>
    </location>
    <ligand>
        <name>ATP</name>
        <dbReference type="ChEBI" id="CHEBI:30616"/>
    </ligand>
</feature>
<keyword evidence="4 9" id="KW-0547">Nucleotide-binding</keyword>
<dbReference type="AlphaFoldDB" id="A0A6B8M4I3"/>
<feature type="binding site" evidence="9">
    <location>
        <position position="82"/>
    </location>
    <ligand>
        <name>glycerol</name>
        <dbReference type="ChEBI" id="CHEBI:17754"/>
    </ligand>
</feature>
<feature type="binding site" evidence="9">
    <location>
        <position position="12"/>
    </location>
    <ligand>
        <name>ATP</name>
        <dbReference type="ChEBI" id="CHEBI:30616"/>
    </ligand>
</feature>
<comment type="activity regulation">
    <text evidence="9">Inhibited by fructose 1,6-bisphosphate (FBP).</text>
</comment>
<dbReference type="FunFam" id="3.30.420.40:FF:000008">
    <property type="entry name" value="Glycerol kinase"/>
    <property type="match status" value="1"/>
</dbReference>
<feature type="binding site" evidence="9">
    <location>
        <position position="83"/>
    </location>
    <ligand>
        <name>sn-glycerol 3-phosphate</name>
        <dbReference type="ChEBI" id="CHEBI:57597"/>
    </ligand>
</feature>
<evidence type="ECO:0000256" key="8">
    <source>
        <dbReference type="ARBA" id="ARBA00052101"/>
    </source>
</evidence>
<dbReference type="NCBIfam" id="NF000756">
    <property type="entry name" value="PRK00047.1"/>
    <property type="match status" value="1"/>
</dbReference>
<sequence>MPQVIGAIDQGTTSTRFVIVDEAGEIRAFDQREHAQIYPRPGWVEHDAAEILANTKAAIAGALEKARLSPRDLAAVGATNQRETSLLWDRATGAPLHNALVWMDTRTQSLVDRFAAQGVGDDVRAKTGLPLATYFSALKLVWLIKNIPGAREKAERGEALFGTIDSWLIWNLTGGAAGGRHVTDATNASRTQLMNLSTLDWDDALLSLFDIPRACLPEIVSSSEVYGPCVDPLPGVPLSGALGDQHAALLGQACLSPGAAKNTYGTGCFLLMNTGETPHVSKAGLLTTLGYKLGAAKPTYALEGSIAIAGALVQWLRDNLGLISSSHEIEALAKTVPDNGGVYFVPAFSGLYAPRWRGDARGIIAGLTRFSNKGHIARAALEAAAYQTREVLAAMETDSGVAIRDLKVDGGMAANDLLMQFQSDLLDAPVVRPRHLETTSLGAAYAAGLAVGFFKSVEDVAQHWRAERRFEPAMTSDERARLIASWEKAVERSLGWA</sequence>
<dbReference type="NCBIfam" id="TIGR01311">
    <property type="entry name" value="glycerol_kin"/>
    <property type="match status" value="1"/>
</dbReference>
<dbReference type="RefSeq" id="WP_016921063.1">
    <property type="nucleotide sequence ID" value="NZ_CP044331.1"/>
</dbReference>
<gene>
    <name evidence="9 13" type="primary">glpK</name>
    <name evidence="13" type="ORF">F7D14_06930</name>
</gene>
<evidence type="ECO:0000256" key="7">
    <source>
        <dbReference type="ARBA" id="ARBA00022840"/>
    </source>
</evidence>
<proteinExistence type="inferred from homology"/>
<feature type="binding site" evidence="9">
    <location>
        <position position="134"/>
    </location>
    <ligand>
        <name>sn-glycerol 3-phosphate</name>
        <dbReference type="ChEBI" id="CHEBI:57597"/>
    </ligand>
</feature>
<dbReference type="Pfam" id="PF02782">
    <property type="entry name" value="FGGY_C"/>
    <property type="match status" value="1"/>
</dbReference>
<dbReference type="EC" id="2.7.1.30" evidence="9"/>
<feature type="binding site" evidence="9">
    <location>
        <position position="83"/>
    </location>
    <ligand>
        <name>glycerol</name>
        <dbReference type="ChEBI" id="CHEBI:17754"/>
    </ligand>
</feature>
<dbReference type="EMBL" id="CP044331">
    <property type="protein sequence ID" value="QGM97235.1"/>
    <property type="molecule type" value="Genomic_DNA"/>
</dbReference>
<feature type="binding site" evidence="9">
    <location>
        <position position="134"/>
    </location>
    <ligand>
        <name>glycerol</name>
        <dbReference type="ChEBI" id="CHEBI:17754"/>
    </ligand>
</feature>
<dbReference type="UniPathway" id="UPA00618">
    <property type="reaction ID" value="UER00672"/>
</dbReference>
<evidence type="ECO:0000256" key="4">
    <source>
        <dbReference type="ARBA" id="ARBA00022741"/>
    </source>
</evidence>
<protein>
    <recommendedName>
        <fullName evidence="9">Glycerol kinase</fullName>
        <ecNumber evidence="9">2.7.1.30</ecNumber>
    </recommendedName>
    <alternativeName>
        <fullName evidence="9">ATP:glycerol 3-phosphotransferase</fullName>
    </alternativeName>
    <alternativeName>
        <fullName evidence="9">Glycerokinase</fullName>
        <shortName evidence="9">GK</shortName>
    </alternativeName>
</protein>
<dbReference type="PANTHER" id="PTHR10196">
    <property type="entry name" value="SUGAR KINASE"/>
    <property type="match status" value="1"/>
</dbReference>
<dbReference type="FunFam" id="3.30.420.40:FF:000007">
    <property type="entry name" value="Glycerol kinase"/>
    <property type="match status" value="1"/>
</dbReference>
<feature type="binding site" evidence="9">
    <location>
        <position position="411"/>
    </location>
    <ligand>
        <name>ADP</name>
        <dbReference type="ChEBI" id="CHEBI:456216"/>
    </ligand>
</feature>
<feature type="binding site" evidence="9">
    <location>
        <position position="14"/>
    </location>
    <ligand>
        <name>ATP</name>
        <dbReference type="ChEBI" id="CHEBI:30616"/>
    </ligand>
</feature>
<comment type="pathway">
    <text evidence="1 9">Polyol metabolism; glycerol degradation via glycerol kinase pathway; sn-glycerol 3-phosphate from glycerol: step 1/1.</text>
</comment>
<feature type="domain" description="Carbohydrate kinase FGGY C-terminal" evidence="12">
    <location>
        <begin position="261"/>
        <end position="450"/>
    </location>
</feature>
<comment type="function">
    <text evidence="9">Key enzyme in the regulation of glycerol uptake and metabolism. Catalyzes the phosphorylation of glycerol to yield sn-glycerol 3-phosphate.</text>
</comment>
<dbReference type="GO" id="GO:0006072">
    <property type="term" value="P:glycerol-3-phosphate metabolic process"/>
    <property type="evidence" value="ECO:0007669"/>
    <property type="project" value="InterPro"/>
</dbReference>
<feature type="binding site" evidence="9">
    <location>
        <position position="82"/>
    </location>
    <ligand>
        <name>sn-glycerol 3-phosphate</name>
        <dbReference type="ChEBI" id="CHEBI:57597"/>
    </ligand>
</feature>
<evidence type="ECO:0000256" key="9">
    <source>
        <dbReference type="HAMAP-Rule" id="MF_00186"/>
    </source>
</evidence>
<evidence type="ECO:0000256" key="3">
    <source>
        <dbReference type="ARBA" id="ARBA00022679"/>
    </source>
</evidence>
<dbReference type="SUPFAM" id="SSF53067">
    <property type="entry name" value="Actin-like ATPase domain"/>
    <property type="match status" value="2"/>
</dbReference>
<dbReference type="HAMAP" id="MF_00186">
    <property type="entry name" value="Glycerol_kin"/>
    <property type="match status" value="1"/>
</dbReference>
<keyword evidence="14" id="KW-1185">Reference proteome</keyword>
<dbReference type="InterPro" id="IPR000577">
    <property type="entry name" value="Carb_kinase_FGGY"/>
</dbReference>
<dbReference type="PANTHER" id="PTHR10196:SF69">
    <property type="entry name" value="GLYCEROL KINASE"/>
    <property type="match status" value="1"/>
</dbReference>
<dbReference type="PROSITE" id="PS00445">
    <property type="entry name" value="FGGY_KINASES_2"/>
    <property type="match status" value="1"/>
</dbReference>
<keyword evidence="5 9" id="KW-0418">Kinase</keyword>
<dbReference type="PIRSF" id="PIRSF000538">
    <property type="entry name" value="GlpK"/>
    <property type="match status" value="1"/>
</dbReference>
<evidence type="ECO:0000256" key="10">
    <source>
        <dbReference type="RuleBase" id="RU003733"/>
    </source>
</evidence>
<feature type="binding site" evidence="9">
    <location>
        <position position="245"/>
    </location>
    <ligand>
        <name>glycerol</name>
        <dbReference type="ChEBI" id="CHEBI:17754"/>
    </ligand>
</feature>
<dbReference type="InterPro" id="IPR018484">
    <property type="entry name" value="FGGY_N"/>
</dbReference>
<keyword evidence="3 9" id="KW-0808">Transferase</keyword>
<accession>A0A6B8M4I3</accession>
<feature type="binding site" evidence="9">
    <location>
        <position position="415"/>
    </location>
    <ligand>
        <name>ADP</name>
        <dbReference type="ChEBI" id="CHEBI:456216"/>
    </ligand>
</feature>
<evidence type="ECO:0000259" key="11">
    <source>
        <dbReference type="Pfam" id="PF00370"/>
    </source>
</evidence>
<feature type="binding site" evidence="9">
    <location>
        <position position="266"/>
    </location>
    <ligand>
        <name>ATP</name>
        <dbReference type="ChEBI" id="CHEBI:30616"/>
    </ligand>
</feature>
<dbReference type="Proteomes" id="UP000422569">
    <property type="component" value="Chromosome"/>
</dbReference>
<feature type="binding site" evidence="9">
    <location>
        <position position="266"/>
    </location>
    <ligand>
        <name>ADP</name>
        <dbReference type="ChEBI" id="CHEBI:456216"/>
    </ligand>
</feature>
<evidence type="ECO:0000313" key="13">
    <source>
        <dbReference type="EMBL" id="QGM97235.1"/>
    </source>
</evidence>
<feature type="binding site" evidence="9">
    <location>
        <position position="13"/>
    </location>
    <ligand>
        <name>ATP</name>
        <dbReference type="ChEBI" id="CHEBI:30616"/>
    </ligand>
</feature>
<feature type="binding site" evidence="9">
    <location>
        <position position="12"/>
    </location>
    <ligand>
        <name>sn-glycerol 3-phosphate</name>
        <dbReference type="ChEBI" id="CHEBI:57597"/>
    </ligand>
</feature>
<feature type="binding site" evidence="9">
    <location>
        <position position="314"/>
    </location>
    <ligand>
        <name>ATP</name>
        <dbReference type="ChEBI" id="CHEBI:30616"/>
    </ligand>
</feature>
<keyword evidence="6 9" id="KW-0319">Glycerol metabolism</keyword>
<organism evidence="13 14">
    <name type="scientific">Methylocystis parvus</name>
    <dbReference type="NCBI Taxonomy" id="134"/>
    <lineage>
        <taxon>Bacteria</taxon>
        <taxon>Pseudomonadati</taxon>
        <taxon>Pseudomonadota</taxon>
        <taxon>Alphaproteobacteria</taxon>
        <taxon>Hyphomicrobiales</taxon>
        <taxon>Methylocystaceae</taxon>
        <taxon>Methylocystis</taxon>
    </lineage>
</organism>
<feature type="binding site" evidence="9">
    <location>
        <position position="244"/>
    </location>
    <ligand>
        <name>sn-glycerol 3-phosphate</name>
        <dbReference type="ChEBI" id="CHEBI:57597"/>
    </ligand>
</feature>
<dbReference type="GO" id="GO:0004370">
    <property type="term" value="F:glycerol kinase activity"/>
    <property type="evidence" value="ECO:0007669"/>
    <property type="project" value="UniProtKB-UniRule"/>
</dbReference>
<evidence type="ECO:0000256" key="2">
    <source>
        <dbReference type="ARBA" id="ARBA00009156"/>
    </source>
</evidence>
<evidence type="ECO:0000256" key="6">
    <source>
        <dbReference type="ARBA" id="ARBA00022798"/>
    </source>
</evidence>
<dbReference type="InterPro" id="IPR018483">
    <property type="entry name" value="Carb_kinase_FGGY_CS"/>
</dbReference>
<dbReference type="CDD" id="cd07769">
    <property type="entry name" value="ASKHA_NBD_FGGY_GK"/>
    <property type="match status" value="1"/>
</dbReference>
<evidence type="ECO:0000256" key="5">
    <source>
        <dbReference type="ARBA" id="ARBA00022777"/>
    </source>
</evidence>
<dbReference type="Pfam" id="PF00370">
    <property type="entry name" value="FGGY_N"/>
    <property type="match status" value="1"/>
</dbReference>
<dbReference type="KEGG" id="mpar:F7D14_06930"/>
<name>A0A6B8M4I3_9HYPH</name>
<comment type="similarity">
    <text evidence="2 9 10">Belongs to the FGGY kinase family.</text>
</comment>
<dbReference type="InterPro" id="IPR018485">
    <property type="entry name" value="FGGY_C"/>
</dbReference>
<keyword evidence="7 9" id="KW-0067">ATP-binding</keyword>
<dbReference type="GO" id="GO:0005524">
    <property type="term" value="F:ATP binding"/>
    <property type="evidence" value="ECO:0007669"/>
    <property type="project" value="UniProtKB-UniRule"/>
</dbReference>
<dbReference type="InterPro" id="IPR005999">
    <property type="entry name" value="Glycerol_kin"/>
</dbReference>
<feature type="domain" description="Carbohydrate kinase FGGY N-terminal" evidence="11">
    <location>
        <begin position="5"/>
        <end position="251"/>
    </location>
</feature>
<feature type="binding site" evidence="9">
    <location>
        <position position="16"/>
    </location>
    <ligand>
        <name>ADP</name>
        <dbReference type="ChEBI" id="CHEBI:456216"/>
    </ligand>
</feature>
<evidence type="ECO:0000313" key="14">
    <source>
        <dbReference type="Proteomes" id="UP000422569"/>
    </source>
</evidence>
<feature type="binding site" evidence="9">
    <location>
        <position position="310"/>
    </location>
    <ligand>
        <name>ADP</name>
        <dbReference type="ChEBI" id="CHEBI:456216"/>
    </ligand>
</feature>
<comment type="catalytic activity">
    <reaction evidence="8 9">
        <text>glycerol + ATP = sn-glycerol 3-phosphate + ADP + H(+)</text>
        <dbReference type="Rhea" id="RHEA:21644"/>
        <dbReference type="ChEBI" id="CHEBI:15378"/>
        <dbReference type="ChEBI" id="CHEBI:17754"/>
        <dbReference type="ChEBI" id="CHEBI:30616"/>
        <dbReference type="ChEBI" id="CHEBI:57597"/>
        <dbReference type="ChEBI" id="CHEBI:456216"/>
        <dbReference type="EC" id="2.7.1.30"/>
    </reaction>
</comment>
<dbReference type="GO" id="GO:0019563">
    <property type="term" value="P:glycerol catabolic process"/>
    <property type="evidence" value="ECO:0007669"/>
    <property type="project" value="UniProtKB-UniRule"/>
</dbReference>